<feature type="region of interest" description="Disordered" evidence="1">
    <location>
        <begin position="1"/>
        <end position="189"/>
    </location>
</feature>
<proteinExistence type="predicted"/>
<keyword evidence="3" id="KW-1185">Reference proteome</keyword>
<dbReference type="Proteomes" id="UP001590951">
    <property type="component" value="Unassembled WGS sequence"/>
</dbReference>
<gene>
    <name evidence="2" type="ORF">ABVK25_010088</name>
</gene>
<feature type="compositionally biased region" description="Basic and acidic residues" evidence="1">
    <location>
        <begin position="176"/>
        <end position="189"/>
    </location>
</feature>
<evidence type="ECO:0000313" key="2">
    <source>
        <dbReference type="EMBL" id="KAL2049628.1"/>
    </source>
</evidence>
<evidence type="ECO:0000313" key="3">
    <source>
        <dbReference type="Proteomes" id="UP001590951"/>
    </source>
</evidence>
<feature type="compositionally biased region" description="Polar residues" evidence="1">
    <location>
        <begin position="68"/>
        <end position="77"/>
    </location>
</feature>
<feature type="compositionally biased region" description="Basic and acidic residues" evidence="1">
    <location>
        <begin position="127"/>
        <end position="167"/>
    </location>
</feature>
<sequence>MAPKRPVNDAEPDGNGREAKKPRKGFSVGPDNLPDGTHRRKVQKIKKDLIRKAKVKKSYNKIKEREQANASQATYNGPTVPEEAPAALELHPERQAMLDEPETVPQQRQQADQRPWQRRLPRPKPVPFEREAQLAQQRREDRVKRQKEIEEANRQRQAKFEERERFRKAMAKARSGGKDGQRKLGRESRVLLEKVQRMVAE</sequence>
<reference evidence="2 3" key="1">
    <citation type="submission" date="2024-09" db="EMBL/GenBank/DDBJ databases">
        <title>Rethinking Asexuality: The Enigmatic Case of Functional Sexual Genes in Lepraria (Stereocaulaceae).</title>
        <authorList>
            <person name="Doellman M."/>
            <person name="Sun Y."/>
            <person name="Barcenas-Pena A."/>
            <person name="Lumbsch H.T."/>
            <person name="Grewe F."/>
        </authorList>
    </citation>
    <scope>NUCLEOTIDE SEQUENCE [LARGE SCALE GENOMIC DNA]</scope>
    <source>
        <strain evidence="2 3">Grewe 0041</strain>
    </source>
</reference>
<dbReference type="PANTHER" id="PTHR41805:SF1">
    <property type="entry name" value="RRNA-PROCESSING PROTEIN FYV7"/>
    <property type="match status" value="1"/>
</dbReference>
<accession>A0ABR4B1L7</accession>
<dbReference type="PANTHER" id="PTHR41805">
    <property type="entry name" value="EXPRESSED PROTEIN"/>
    <property type="match status" value="1"/>
</dbReference>
<protein>
    <recommendedName>
        <fullName evidence="4">rRNA-processing protein FYV7</fullName>
    </recommendedName>
</protein>
<evidence type="ECO:0000256" key="1">
    <source>
        <dbReference type="SAM" id="MobiDB-lite"/>
    </source>
</evidence>
<evidence type="ECO:0008006" key="4">
    <source>
        <dbReference type="Google" id="ProtNLM"/>
    </source>
</evidence>
<comment type="caution">
    <text evidence="2">The sequence shown here is derived from an EMBL/GenBank/DDBJ whole genome shotgun (WGS) entry which is preliminary data.</text>
</comment>
<name>A0ABR4B1L7_9LECA</name>
<organism evidence="2 3">
    <name type="scientific">Lepraria finkii</name>
    <dbReference type="NCBI Taxonomy" id="1340010"/>
    <lineage>
        <taxon>Eukaryota</taxon>
        <taxon>Fungi</taxon>
        <taxon>Dikarya</taxon>
        <taxon>Ascomycota</taxon>
        <taxon>Pezizomycotina</taxon>
        <taxon>Lecanoromycetes</taxon>
        <taxon>OSLEUM clade</taxon>
        <taxon>Lecanoromycetidae</taxon>
        <taxon>Lecanorales</taxon>
        <taxon>Lecanorineae</taxon>
        <taxon>Stereocaulaceae</taxon>
        <taxon>Lepraria</taxon>
    </lineage>
</organism>
<dbReference type="EMBL" id="JBHFEH010000060">
    <property type="protein sequence ID" value="KAL2049628.1"/>
    <property type="molecule type" value="Genomic_DNA"/>
</dbReference>